<name>A0A4Q0I0I9_9FIRM</name>
<protein>
    <submittedName>
        <fullName evidence="1">Uncharacterized protein</fullName>
    </submittedName>
</protein>
<dbReference type="Proteomes" id="UP000289166">
    <property type="component" value="Unassembled WGS sequence"/>
</dbReference>
<comment type="caution">
    <text evidence="1">The sequence shown here is derived from an EMBL/GenBank/DDBJ whole genome shotgun (WGS) entry which is preliminary data.</text>
</comment>
<sequence>MNIKKGVKKEYWDYSFKELLNAPVSALIGISEYDAKLLKEALGIETINDYAQLQSVKWARSIMTLAQLEE</sequence>
<reference evidence="2" key="1">
    <citation type="submission" date="2018-11" db="EMBL/GenBank/DDBJ databases">
        <title>Genome sequencing of a novel mesophilic and cellulolytic organism within the genus Hungateiclostridium.</title>
        <authorList>
            <person name="Rettenmaier R."/>
            <person name="Liebl W."/>
            <person name="Zverlov V."/>
        </authorList>
    </citation>
    <scope>NUCLEOTIDE SEQUENCE [LARGE SCALE GENOMIC DNA]</scope>
    <source>
        <strain evidence="2">N2K1</strain>
    </source>
</reference>
<dbReference type="EMBL" id="RLII01000039">
    <property type="protein sequence ID" value="RXE57720.1"/>
    <property type="molecule type" value="Genomic_DNA"/>
</dbReference>
<gene>
    <name evidence="1" type="ORF">EFD62_16025</name>
</gene>
<dbReference type="RefSeq" id="WP_128706470.1">
    <property type="nucleotide sequence ID" value="NZ_RLII01000039.1"/>
</dbReference>
<evidence type="ECO:0000313" key="2">
    <source>
        <dbReference type="Proteomes" id="UP000289166"/>
    </source>
</evidence>
<keyword evidence="2" id="KW-1185">Reference proteome</keyword>
<evidence type="ECO:0000313" key="1">
    <source>
        <dbReference type="EMBL" id="RXE57720.1"/>
    </source>
</evidence>
<accession>A0A4Q0I0I9</accession>
<dbReference type="AlphaFoldDB" id="A0A4Q0I0I9"/>
<proteinExistence type="predicted"/>
<dbReference type="OrthoDB" id="332209at2"/>
<organism evidence="1 2">
    <name type="scientific">Acetivibrio mesophilus</name>
    <dbReference type="NCBI Taxonomy" id="2487273"/>
    <lineage>
        <taxon>Bacteria</taxon>
        <taxon>Bacillati</taxon>
        <taxon>Bacillota</taxon>
        <taxon>Clostridia</taxon>
        <taxon>Eubacteriales</taxon>
        <taxon>Oscillospiraceae</taxon>
        <taxon>Acetivibrio</taxon>
    </lineage>
</organism>